<feature type="signal peptide" evidence="1">
    <location>
        <begin position="1"/>
        <end position="18"/>
    </location>
</feature>
<evidence type="ECO:0008006" key="4">
    <source>
        <dbReference type="Google" id="ProtNLM"/>
    </source>
</evidence>
<sequence>LNVRLLVLLVGVTGEWSAQVETNQEGPNSSGGMKFSQHEIKMPAMKRGCHLVTDKVRLDWNQVAPSCESHAIMLSWHARNCFPCYLSATLCRTHHTAPPNVAYQQMCDCVRSPYQYRRRRGLCYTKTCKRALTVGIAPLPFPRACLFSPPPALFPSLPMSALLTNLIYPAWKGLGIEPPSPSLLPSLRTLFLSSAGCV</sequence>
<dbReference type="EMBL" id="BSDZ01000013">
    <property type="protein sequence ID" value="GLI62726.1"/>
    <property type="molecule type" value="Genomic_DNA"/>
</dbReference>
<protein>
    <recommendedName>
        <fullName evidence="4">Secreted protein</fullName>
    </recommendedName>
</protein>
<feature type="non-terminal residue" evidence="2">
    <location>
        <position position="1"/>
    </location>
</feature>
<proteinExistence type="predicted"/>
<name>A0ABQ5RZ87_9CHLO</name>
<dbReference type="Proteomes" id="UP001165090">
    <property type="component" value="Unassembled WGS sequence"/>
</dbReference>
<evidence type="ECO:0000313" key="3">
    <source>
        <dbReference type="Proteomes" id="UP001165090"/>
    </source>
</evidence>
<gene>
    <name evidence="2" type="ORF">VaNZ11_005455</name>
</gene>
<keyword evidence="3" id="KW-1185">Reference proteome</keyword>
<organism evidence="2 3">
    <name type="scientific">Volvox africanus</name>
    <dbReference type="NCBI Taxonomy" id="51714"/>
    <lineage>
        <taxon>Eukaryota</taxon>
        <taxon>Viridiplantae</taxon>
        <taxon>Chlorophyta</taxon>
        <taxon>core chlorophytes</taxon>
        <taxon>Chlorophyceae</taxon>
        <taxon>CS clade</taxon>
        <taxon>Chlamydomonadales</taxon>
        <taxon>Volvocaceae</taxon>
        <taxon>Volvox</taxon>
    </lineage>
</organism>
<reference evidence="2 3" key="1">
    <citation type="journal article" date="2023" name="IScience">
        <title>Expanded male sex-determining region conserved during the evolution of homothallism in the green alga Volvox.</title>
        <authorList>
            <person name="Yamamoto K."/>
            <person name="Matsuzaki R."/>
            <person name="Mahakham W."/>
            <person name="Heman W."/>
            <person name="Sekimoto H."/>
            <person name="Kawachi M."/>
            <person name="Minakuchi Y."/>
            <person name="Toyoda A."/>
            <person name="Nozaki H."/>
        </authorList>
    </citation>
    <scope>NUCLEOTIDE SEQUENCE [LARGE SCALE GENOMIC DNA]</scope>
    <source>
        <strain evidence="2 3">NIES-4468</strain>
    </source>
</reference>
<accession>A0ABQ5RZ87</accession>
<evidence type="ECO:0000256" key="1">
    <source>
        <dbReference type="SAM" id="SignalP"/>
    </source>
</evidence>
<comment type="caution">
    <text evidence="2">The sequence shown here is derived from an EMBL/GenBank/DDBJ whole genome shotgun (WGS) entry which is preliminary data.</text>
</comment>
<feature type="chain" id="PRO_5046614074" description="Secreted protein" evidence="1">
    <location>
        <begin position="19"/>
        <end position="198"/>
    </location>
</feature>
<evidence type="ECO:0000313" key="2">
    <source>
        <dbReference type="EMBL" id="GLI62726.1"/>
    </source>
</evidence>
<keyword evidence="1" id="KW-0732">Signal</keyword>